<dbReference type="GO" id="GO:0009055">
    <property type="term" value="F:electron transfer activity"/>
    <property type="evidence" value="ECO:0007669"/>
    <property type="project" value="InterPro"/>
</dbReference>
<feature type="transmembrane region" description="Helical" evidence="11">
    <location>
        <begin position="184"/>
        <end position="205"/>
    </location>
</feature>
<dbReference type="PANTHER" id="PTHR30365">
    <property type="entry name" value="CYTOCHROME D UBIQUINOL OXIDASE"/>
    <property type="match status" value="1"/>
</dbReference>
<dbReference type="GO" id="GO:0046872">
    <property type="term" value="F:metal ion binding"/>
    <property type="evidence" value="ECO:0007669"/>
    <property type="project" value="UniProtKB-KW"/>
</dbReference>
<keyword evidence="9" id="KW-0408">Iron</keyword>
<comment type="subcellular location">
    <subcellularLocation>
        <location evidence="1">Cell membrane</location>
        <topology evidence="1">Multi-pass membrane protein</topology>
    </subcellularLocation>
</comment>
<evidence type="ECO:0000256" key="7">
    <source>
        <dbReference type="ARBA" id="ARBA00022982"/>
    </source>
</evidence>
<evidence type="ECO:0000256" key="5">
    <source>
        <dbReference type="ARBA" id="ARBA00022692"/>
    </source>
</evidence>
<evidence type="ECO:0000313" key="12">
    <source>
        <dbReference type="EMBL" id="AWR98057.1"/>
    </source>
</evidence>
<feature type="transmembrane region" description="Helical" evidence="11">
    <location>
        <begin position="126"/>
        <end position="145"/>
    </location>
</feature>
<evidence type="ECO:0000256" key="2">
    <source>
        <dbReference type="ARBA" id="ARBA00022448"/>
    </source>
</evidence>
<keyword evidence="10 11" id="KW-0472">Membrane</keyword>
<proteinExistence type="predicted"/>
<evidence type="ECO:0000256" key="11">
    <source>
        <dbReference type="SAM" id="Phobius"/>
    </source>
</evidence>
<dbReference type="GO" id="GO:0016682">
    <property type="term" value="F:oxidoreductase activity, acting on diphenols and related substances as donors, oxygen as acceptor"/>
    <property type="evidence" value="ECO:0007669"/>
    <property type="project" value="TreeGrafter"/>
</dbReference>
<dbReference type="OrthoDB" id="41618at2157"/>
<evidence type="ECO:0000256" key="6">
    <source>
        <dbReference type="ARBA" id="ARBA00022723"/>
    </source>
</evidence>
<evidence type="ECO:0000313" key="13">
    <source>
        <dbReference type="Proteomes" id="UP000248410"/>
    </source>
</evidence>
<sequence length="496" mass="54103">MNLFVFDRILAAFTMGTHMLFTYWAISLPFFIVAAEYLGYKKNDPYYLALAKRFSTVMAVLFAVGSAAGAAIAVEFITVWYKWMFLVNEIDILPFEIEVMAFFTEVIFLALYLYGWNKMSRTAHMVLGALVGVGSSASAVLIVLVNSWMNTPNGFNIEAYVQSGQLTGIDPLSALWPPAATAEVPMVLAGAWFVGFGSLVGYFSLRKIFSRNLDTQSKEYYNRGLKLASYLAAIDAIFLGWAGDNAGKTLYQVQPLKLATLEGVMQTAKGAPMTVGPISIPGGLSLLSTWPPNPNALVLGYSSFVSSVQDPIWWLAHDAYDLHATLGILGAIIFWILAAAYKWPSFGKAFSWLGLDNPAEKKLPLYVSFLIGWLQLIAWESGWVAAETGRQPFVIWGPMTATTGGLYTIQAVMLTSEGYNTNPIVYPIGIAIMTVLVIAVAGTLFMLKRLFSNKGISQDVSNIAINGIASTPAPGLKATNEDSNIQVKNTKNSEVK</sequence>
<evidence type="ECO:0000256" key="10">
    <source>
        <dbReference type="ARBA" id="ARBA00023136"/>
    </source>
</evidence>
<keyword evidence="13" id="KW-1185">Reference proteome</keyword>
<feature type="transmembrane region" description="Helical" evidence="11">
    <location>
        <begin position="393"/>
        <end position="412"/>
    </location>
</feature>
<keyword evidence="8 11" id="KW-1133">Transmembrane helix</keyword>
<dbReference type="Proteomes" id="UP000248410">
    <property type="component" value="Chromosome"/>
</dbReference>
<dbReference type="PANTHER" id="PTHR30365:SF14">
    <property type="entry name" value="CYTOCHROME BD MENAQUINOL OXIDASE SUBUNIT I-RELATED"/>
    <property type="match status" value="1"/>
</dbReference>
<dbReference type="RefSeq" id="WP_110380947.1">
    <property type="nucleotide sequence ID" value="NZ_CP029288.2"/>
</dbReference>
<keyword evidence="2" id="KW-0813">Transport</keyword>
<dbReference type="GeneID" id="36838557"/>
<keyword evidence="6" id="KW-0479">Metal-binding</keyword>
<feature type="transmembrane region" description="Helical" evidence="11">
    <location>
        <begin position="59"/>
        <end position="81"/>
    </location>
</feature>
<keyword evidence="7" id="KW-0249">Electron transport</keyword>
<organism evidence="12 13">
    <name type="scientific">Acidianus sulfidivorans JP7</name>
    <dbReference type="NCBI Taxonomy" id="619593"/>
    <lineage>
        <taxon>Archaea</taxon>
        <taxon>Thermoproteota</taxon>
        <taxon>Thermoprotei</taxon>
        <taxon>Sulfolobales</taxon>
        <taxon>Sulfolobaceae</taxon>
        <taxon>Acidianus</taxon>
    </lineage>
</organism>
<feature type="transmembrane region" description="Helical" evidence="11">
    <location>
        <begin position="93"/>
        <end position="114"/>
    </location>
</feature>
<feature type="transmembrane region" description="Helical" evidence="11">
    <location>
        <begin position="322"/>
        <end position="343"/>
    </location>
</feature>
<evidence type="ECO:0000256" key="8">
    <source>
        <dbReference type="ARBA" id="ARBA00022989"/>
    </source>
</evidence>
<dbReference type="GO" id="GO:0005886">
    <property type="term" value="C:plasma membrane"/>
    <property type="evidence" value="ECO:0007669"/>
    <property type="project" value="UniProtKB-SubCell"/>
</dbReference>
<evidence type="ECO:0000256" key="3">
    <source>
        <dbReference type="ARBA" id="ARBA00022475"/>
    </source>
</evidence>
<dbReference type="AlphaFoldDB" id="A0A2U9IPZ6"/>
<feature type="transmembrane region" description="Helical" evidence="11">
    <location>
        <begin position="20"/>
        <end position="38"/>
    </location>
</feature>
<dbReference type="Pfam" id="PF01654">
    <property type="entry name" value="Cyt_bd_oxida_I"/>
    <property type="match status" value="1"/>
</dbReference>
<keyword evidence="4" id="KW-0349">Heme</keyword>
<evidence type="ECO:0000256" key="4">
    <source>
        <dbReference type="ARBA" id="ARBA00022617"/>
    </source>
</evidence>
<dbReference type="GO" id="GO:0020037">
    <property type="term" value="F:heme binding"/>
    <property type="evidence" value="ECO:0007669"/>
    <property type="project" value="TreeGrafter"/>
</dbReference>
<protein>
    <submittedName>
        <fullName evidence="12">Cytochrome ubiquinol oxidase subunit I</fullName>
    </submittedName>
</protein>
<name>A0A2U9IPZ6_9CREN</name>
<evidence type="ECO:0000256" key="9">
    <source>
        <dbReference type="ARBA" id="ARBA00023004"/>
    </source>
</evidence>
<feature type="transmembrane region" description="Helical" evidence="11">
    <location>
        <begin position="363"/>
        <end position="386"/>
    </location>
</feature>
<dbReference type="InterPro" id="IPR002585">
    <property type="entry name" value="Cyt-d_ubiquinol_oxidase_su_1"/>
</dbReference>
<evidence type="ECO:0000256" key="1">
    <source>
        <dbReference type="ARBA" id="ARBA00004651"/>
    </source>
</evidence>
<feature type="transmembrane region" description="Helical" evidence="11">
    <location>
        <begin position="424"/>
        <end position="447"/>
    </location>
</feature>
<reference evidence="12 13" key="1">
    <citation type="submission" date="2018-05" db="EMBL/GenBank/DDBJ databases">
        <title>Complete Genome Sequences of Extremely Thermoacidophilic, Metal-Mobilizing Type-Strain Members of the Archaeal Family Sulfolobaceae: Acidianus brierleyi DSM-1651T, Acidianus sulfidivorans DSM-18786T, Metallosphaera hakonensis DSM-7519T, and Metallosphaera prunae DSM-10039T.</title>
        <authorList>
            <person name="Counts J.A."/>
            <person name="Kelly R.M."/>
        </authorList>
    </citation>
    <scope>NUCLEOTIDE SEQUENCE [LARGE SCALE GENOMIC DNA]</scope>
    <source>
        <strain evidence="12 13">JP7</strain>
    </source>
</reference>
<gene>
    <name evidence="12" type="ORF">DFR86_11270</name>
</gene>
<keyword evidence="5 11" id="KW-0812">Transmembrane</keyword>
<dbReference type="GO" id="GO:0070069">
    <property type="term" value="C:cytochrome complex"/>
    <property type="evidence" value="ECO:0007669"/>
    <property type="project" value="InterPro"/>
</dbReference>
<accession>A0A2U9IPZ6</accession>
<dbReference type="EMBL" id="CP029288">
    <property type="protein sequence ID" value="AWR98057.1"/>
    <property type="molecule type" value="Genomic_DNA"/>
</dbReference>
<dbReference type="GO" id="GO:0019646">
    <property type="term" value="P:aerobic electron transport chain"/>
    <property type="evidence" value="ECO:0007669"/>
    <property type="project" value="InterPro"/>
</dbReference>
<keyword evidence="3" id="KW-1003">Cell membrane</keyword>
<dbReference type="KEGG" id="asul:DFR86_11270"/>